<dbReference type="PANTHER" id="PTHR22916:SF3">
    <property type="entry name" value="UDP-GLCNAC:BETAGAL BETA-1,3-N-ACETYLGLUCOSAMINYLTRANSFERASE-LIKE PROTEIN 1"/>
    <property type="match status" value="1"/>
</dbReference>
<dbReference type="Pfam" id="PF00535">
    <property type="entry name" value="Glycos_transf_2"/>
    <property type="match status" value="1"/>
</dbReference>
<dbReference type="AlphaFoldDB" id="A0A919AT36"/>
<evidence type="ECO:0000313" key="3">
    <source>
        <dbReference type="EMBL" id="GHF25686.1"/>
    </source>
</evidence>
<dbReference type="Proteomes" id="UP000638313">
    <property type="component" value="Unassembled WGS sequence"/>
</dbReference>
<dbReference type="RefSeq" id="WP_190127498.1">
    <property type="nucleotide sequence ID" value="NZ_BNBD01000001.1"/>
</dbReference>
<evidence type="ECO:0000259" key="2">
    <source>
        <dbReference type="Pfam" id="PF22181"/>
    </source>
</evidence>
<accession>A0A919AT36</accession>
<evidence type="ECO:0000313" key="4">
    <source>
        <dbReference type="Proteomes" id="UP000638313"/>
    </source>
</evidence>
<feature type="domain" description="Glycosyltransferase 2-like" evidence="1">
    <location>
        <begin position="7"/>
        <end position="138"/>
    </location>
</feature>
<dbReference type="SUPFAM" id="SSF53448">
    <property type="entry name" value="Nucleotide-diphospho-sugar transferases"/>
    <property type="match status" value="1"/>
</dbReference>
<keyword evidence="4" id="KW-1185">Reference proteome</keyword>
<name>A0A919AT36_9ACTN</name>
<proteinExistence type="predicted"/>
<evidence type="ECO:0000259" key="1">
    <source>
        <dbReference type="Pfam" id="PF00535"/>
    </source>
</evidence>
<dbReference type="EMBL" id="BNBD01000001">
    <property type="protein sequence ID" value="GHF25686.1"/>
    <property type="molecule type" value="Genomic_DNA"/>
</dbReference>
<protein>
    <submittedName>
        <fullName evidence="3">Uncharacterized protein</fullName>
    </submittedName>
</protein>
<dbReference type="Gene3D" id="3.90.550.10">
    <property type="entry name" value="Spore Coat Polysaccharide Biosynthesis Protein SpsA, Chain A"/>
    <property type="match status" value="1"/>
</dbReference>
<sequence length="677" mass="73720">MSGPDVTVIIAAYNAMPLVTRSVTSVLNQTLGADRIELIVVDDGSTDGTAEELDRLAERAPAMRVIHQPNSGGPAGPRNVGLDQAGGRYVYFLDADDHIGPEALERMIKAADENGSDVVLGRIVGEGGRRAPQSMFRRNQPRTDVFSSRVYWTLNPMKLFRRELIDRLRLRFDTTLSIGEDQPFVATAYLEAAAISVVADYDCLYWVARDDGTNITAQEHGARMRTDLFRTMAGLIAERVPAGPDRDVLMHRHFAVELRDAVLQLSREPQRDVQETLLHELADLVTTHWSEGLAARLPAVVRLRCHLIRHKLLDELLTLVRWELDRGAASYGITTLAAKAATGPDVRVEGGRAYALFPYFRDSTLDIPDDCYDITAELPVHHHVDSAELGAGGLRLAGHACIDRISTRDVTTELVLRKRGTDLERRLEVRHTPTPALKPATDGGPYVYDMAGYEVTVGFASLTPGLWDISLAVGAQGIEKRVRLGSKRAEAVTTATTALVTDEGKAVALYTTKPYGNLTLDVGETQHRVPPRLKITGVSWSPDRPGTLVVKGRCTLKSRPAGALMLRGKEAGGAEQALTVEAPLAGGSFTALVPCTTAGEWEWDLRLAVTGKEWSVPIPVQPSLKPARWQRLGMPWYAKPLGGRDVFTLRVGRVALVKAALSRVRKMAGAAGGGGRG</sequence>
<feature type="domain" description="TarS/TarP linker" evidence="2">
    <location>
        <begin position="229"/>
        <end position="319"/>
    </location>
</feature>
<organism evidence="3 4">
    <name type="scientific">Streptomyces mashuensis</name>
    <dbReference type="NCBI Taxonomy" id="33904"/>
    <lineage>
        <taxon>Bacteria</taxon>
        <taxon>Bacillati</taxon>
        <taxon>Actinomycetota</taxon>
        <taxon>Actinomycetes</taxon>
        <taxon>Kitasatosporales</taxon>
        <taxon>Streptomycetaceae</taxon>
        <taxon>Streptomyces</taxon>
    </lineage>
</organism>
<dbReference type="InterPro" id="IPR054028">
    <property type="entry name" value="TarS/TarP_linker"/>
</dbReference>
<dbReference type="PANTHER" id="PTHR22916">
    <property type="entry name" value="GLYCOSYLTRANSFERASE"/>
    <property type="match status" value="1"/>
</dbReference>
<dbReference type="InterPro" id="IPR001173">
    <property type="entry name" value="Glyco_trans_2-like"/>
</dbReference>
<reference evidence="3" key="1">
    <citation type="journal article" date="2014" name="Int. J. Syst. Evol. Microbiol.">
        <title>Complete genome sequence of Corynebacterium casei LMG S-19264T (=DSM 44701T), isolated from a smear-ripened cheese.</title>
        <authorList>
            <consortium name="US DOE Joint Genome Institute (JGI-PGF)"/>
            <person name="Walter F."/>
            <person name="Albersmeier A."/>
            <person name="Kalinowski J."/>
            <person name="Ruckert C."/>
        </authorList>
    </citation>
    <scope>NUCLEOTIDE SEQUENCE</scope>
    <source>
        <strain evidence="3">JCM 4059</strain>
    </source>
</reference>
<dbReference type="CDD" id="cd00761">
    <property type="entry name" value="Glyco_tranf_GTA_type"/>
    <property type="match status" value="1"/>
</dbReference>
<dbReference type="InterPro" id="IPR029044">
    <property type="entry name" value="Nucleotide-diphossugar_trans"/>
</dbReference>
<comment type="caution">
    <text evidence="3">The sequence shown here is derived from an EMBL/GenBank/DDBJ whole genome shotgun (WGS) entry which is preliminary data.</text>
</comment>
<dbReference type="GO" id="GO:0016758">
    <property type="term" value="F:hexosyltransferase activity"/>
    <property type="evidence" value="ECO:0007669"/>
    <property type="project" value="UniProtKB-ARBA"/>
</dbReference>
<dbReference type="Pfam" id="PF22181">
    <property type="entry name" value="TarS_linker"/>
    <property type="match status" value="1"/>
</dbReference>
<gene>
    <name evidence="3" type="ORF">GCM10010218_02970</name>
</gene>
<reference evidence="3" key="2">
    <citation type="submission" date="2020-09" db="EMBL/GenBank/DDBJ databases">
        <authorList>
            <person name="Sun Q."/>
            <person name="Ohkuma M."/>
        </authorList>
    </citation>
    <scope>NUCLEOTIDE SEQUENCE</scope>
    <source>
        <strain evidence="3">JCM 4059</strain>
    </source>
</reference>